<protein>
    <submittedName>
        <fullName evidence="2">Uncharacterized protein</fullName>
    </submittedName>
</protein>
<dbReference type="RefSeq" id="WP_189570210.1">
    <property type="nucleotide sequence ID" value="NZ_BMXI01000010.1"/>
</dbReference>
<dbReference type="AlphaFoldDB" id="A0A918TTY1"/>
<feature type="transmembrane region" description="Helical" evidence="1">
    <location>
        <begin position="137"/>
        <end position="159"/>
    </location>
</feature>
<keyword evidence="1" id="KW-0472">Membrane</keyword>
<comment type="caution">
    <text evidence="2">The sequence shown here is derived from an EMBL/GenBank/DDBJ whole genome shotgun (WGS) entry which is preliminary data.</text>
</comment>
<feature type="transmembrane region" description="Helical" evidence="1">
    <location>
        <begin position="171"/>
        <end position="191"/>
    </location>
</feature>
<dbReference type="EMBL" id="BMXI01000010">
    <property type="protein sequence ID" value="GHC56470.1"/>
    <property type="molecule type" value="Genomic_DNA"/>
</dbReference>
<keyword evidence="1" id="KW-1133">Transmembrane helix</keyword>
<organism evidence="2 3">
    <name type="scientific">Roseibacillus persicicus</name>
    <dbReference type="NCBI Taxonomy" id="454148"/>
    <lineage>
        <taxon>Bacteria</taxon>
        <taxon>Pseudomonadati</taxon>
        <taxon>Verrucomicrobiota</taxon>
        <taxon>Verrucomicrobiia</taxon>
        <taxon>Verrucomicrobiales</taxon>
        <taxon>Verrucomicrobiaceae</taxon>
        <taxon>Roseibacillus</taxon>
    </lineage>
</organism>
<sequence length="260" mass="28100">MSPATLARGQTRDLLPLFAPEALRQSIPRAVGLIILGAGFYGFTVGLWRGLDMACYVALKTPLLLFFTLLITGLLNGMLGLLFGTGIGFRQSVLCQLLAFSLASLLLASLAPVTFFLALEAPPADSPEAASSHSFYLLIHTAIIGLGGFLAVVRLFGLIRALTPDFRAARLTLLSWLGSNAIVGAQLSYLMRPFFGSPSLEVEFLRKDMFNGTFYEAVWRALNRLLSEELTVVVLLATGALAALFLHSLLKHPTSKSNQQ</sequence>
<dbReference type="Proteomes" id="UP000644507">
    <property type="component" value="Unassembled WGS sequence"/>
</dbReference>
<gene>
    <name evidence="2" type="ORF">GCM10007100_24030</name>
</gene>
<evidence type="ECO:0000313" key="2">
    <source>
        <dbReference type="EMBL" id="GHC56470.1"/>
    </source>
</evidence>
<accession>A0A918TTY1</accession>
<name>A0A918TTY1_9BACT</name>
<feature type="transmembrane region" description="Helical" evidence="1">
    <location>
        <begin position="97"/>
        <end position="117"/>
    </location>
</feature>
<feature type="transmembrane region" description="Helical" evidence="1">
    <location>
        <begin position="30"/>
        <end position="51"/>
    </location>
</feature>
<feature type="transmembrane region" description="Helical" evidence="1">
    <location>
        <begin position="63"/>
        <end position="85"/>
    </location>
</feature>
<keyword evidence="1" id="KW-0812">Transmembrane</keyword>
<feature type="transmembrane region" description="Helical" evidence="1">
    <location>
        <begin position="230"/>
        <end position="250"/>
    </location>
</feature>
<keyword evidence="3" id="KW-1185">Reference proteome</keyword>
<reference evidence="2" key="1">
    <citation type="journal article" date="2014" name="Int. J. Syst. Evol. Microbiol.">
        <title>Complete genome sequence of Corynebacterium casei LMG S-19264T (=DSM 44701T), isolated from a smear-ripened cheese.</title>
        <authorList>
            <consortium name="US DOE Joint Genome Institute (JGI-PGF)"/>
            <person name="Walter F."/>
            <person name="Albersmeier A."/>
            <person name="Kalinowski J."/>
            <person name="Ruckert C."/>
        </authorList>
    </citation>
    <scope>NUCLEOTIDE SEQUENCE</scope>
    <source>
        <strain evidence="2">KCTC 12988</strain>
    </source>
</reference>
<evidence type="ECO:0000313" key="3">
    <source>
        <dbReference type="Proteomes" id="UP000644507"/>
    </source>
</evidence>
<reference evidence="2" key="2">
    <citation type="submission" date="2020-09" db="EMBL/GenBank/DDBJ databases">
        <authorList>
            <person name="Sun Q."/>
            <person name="Kim S."/>
        </authorList>
    </citation>
    <scope>NUCLEOTIDE SEQUENCE</scope>
    <source>
        <strain evidence="2">KCTC 12988</strain>
    </source>
</reference>
<proteinExistence type="predicted"/>
<evidence type="ECO:0000256" key="1">
    <source>
        <dbReference type="SAM" id="Phobius"/>
    </source>
</evidence>